<feature type="compositionally biased region" description="Polar residues" evidence="1">
    <location>
        <begin position="239"/>
        <end position="248"/>
    </location>
</feature>
<dbReference type="GeneID" id="36287017"/>
<dbReference type="RefSeq" id="XP_024324940.1">
    <property type="nucleotide sequence ID" value="XM_024467582.1"/>
</dbReference>
<dbReference type="AlphaFoldDB" id="A0A177AC49"/>
<evidence type="ECO:0000256" key="1">
    <source>
        <dbReference type="SAM" id="MobiDB-lite"/>
    </source>
</evidence>
<reference evidence="3" key="1">
    <citation type="submission" date="2016-03" db="EMBL/GenBank/DDBJ databases">
        <title>Updated assembly of Pseudogymnoascus destructans, the fungus causing white-nose syndrome of bats.</title>
        <authorList>
            <person name="Palmer J.M."/>
            <person name="Drees K.P."/>
            <person name="Foster J.T."/>
            <person name="Lindner D.L."/>
        </authorList>
    </citation>
    <scope>NUCLEOTIDE SEQUENCE [LARGE SCALE GENOMIC DNA]</scope>
    <source>
        <strain evidence="3">20631-21</strain>
    </source>
</reference>
<dbReference type="Pfam" id="PF22936">
    <property type="entry name" value="Pol_BBD"/>
    <property type="match status" value="1"/>
</dbReference>
<evidence type="ECO:0000259" key="2">
    <source>
        <dbReference type="Pfam" id="PF22936"/>
    </source>
</evidence>
<gene>
    <name evidence="3" type="ORF">VC83_03944</name>
</gene>
<proteinExistence type="predicted"/>
<feature type="domain" description="Retrovirus-related Pol polyprotein from transposon TNT 1-94-like beta-barrel" evidence="2">
    <location>
        <begin position="79"/>
        <end position="158"/>
    </location>
</feature>
<dbReference type="Proteomes" id="UP000077154">
    <property type="component" value="Unassembled WGS sequence"/>
</dbReference>
<protein>
    <recommendedName>
        <fullName evidence="2">Retrovirus-related Pol polyprotein from transposon TNT 1-94-like beta-barrel domain-containing protein</fullName>
    </recommendedName>
</protein>
<name>A0A177AC49_9PEZI</name>
<dbReference type="EMBL" id="KV441393">
    <property type="protein sequence ID" value="OAF59657.1"/>
    <property type="molecule type" value="Genomic_DNA"/>
</dbReference>
<accession>A0A177AC49</accession>
<feature type="region of interest" description="Disordered" evidence="1">
    <location>
        <begin position="216"/>
        <end position="251"/>
    </location>
</feature>
<dbReference type="OrthoDB" id="3600205at2759"/>
<evidence type="ECO:0000313" key="3">
    <source>
        <dbReference type="EMBL" id="OAF59657.1"/>
    </source>
</evidence>
<organism evidence="3">
    <name type="scientific">Pseudogymnoascus destructans</name>
    <dbReference type="NCBI Taxonomy" id="655981"/>
    <lineage>
        <taxon>Eukaryota</taxon>
        <taxon>Fungi</taxon>
        <taxon>Dikarya</taxon>
        <taxon>Ascomycota</taxon>
        <taxon>Pezizomycotina</taxon>
        <taxon>Leotiomycetes</taxon>
        <taxon>Thelebolales</taxon>
        <taxon>Thelebolaceae</taxon>
        <taxon>Pseudogymnoascus</taxon>
    </lineage>
</organism>
<dbReference type="InterPro" id="IPR054722">
    <property type="entry name" value="PolX-like_BBD"/>
</dbReference>
<sequence length="273" mass="30245">MKSKRTKSWKPNRDIEAKVDAYISEKPGFQYCIQRAIDQDKANGGQPRMNQDLPVSFATAFQVTQGLTLSTYELARSTILDSGATIHVCNDRTRFYNLKECEDGNYLLAGDQKVRIEGFGSVDIKVQVGKDTKSVRTITLQETALVSSFHTSVASLNDSSKRESIGIQLQKDSRTKESRSATLQLSMDNGSLNILRITIQKSFKNTALSTTRAVFGGPRRRPGPHIPALSLPPTPLRIPSSTPQSRGPNESAIVRESKQLLQVLALRMRPILI</sequence>